<organism evidence="1 2">
    <name type="scientific">Bradyrhizobium erythrophlei</name>
    <dbReference type="NCBI Taxonomy" id="1437360"/>
    <lineage>
        <taxon>Bacteria</taxon>
        <taxon>Pseudomonadati</taxon>
        <taxon>Pseudomonadota</taxon>
        <taxon>Alphaproteobacteria</taxon>
        <taxon>Hyphomicrobiales</taxon>
        <taxon>Nitrobacteraceae</taxon>
        <taxon>Bradyrhizobium</taxon>
    </lineage>
</organism>
<proteinExistence type="predicted"/>
<dbReference type="InterPro" id="IPR036514">
    <property type="entry name" value="SGNH_hydro_sf"/>
</dbReference>
<dbReference type="SUPFAM" id="SSF52266">
    <property type="entry name" value="SGNH hydrolase"/>
    <property type="match status" value="1"/>
</dbReference>
<evidence type="ECO:0000313" key="2">
    <source>
        <dbReference type="Proteomes" id="UP000189796"/>
    </source>
</evidence>
<dbReference type="CDD" id="cd00229">
    <property type="entry name" value="SGNH_hydrolase"/>
    <property type="match status" value="1"/>
</dbReference>
<dbReference type="Gene3D" id="3.40.50.1110">
    <property type="entry name" value="SGNH hydrolase"/>
    <property type="match status" value="1"/>
</dbReference>
<dbReference type="OrthoDB" id="8217037at2"/>
<dbReference type="RefSeq" id="WP_079601732.1">
    <property type="nucleotide sequence ID" value="NZ_LT670817.1"/>
</dbReference>
<sequence length="330" mass="37180">MKQSITRERVRQTLRSTCVTLLITLATLAAIEIILRIVDLRILREGASERSLTYRYDAELGWAPIPNSSSVVTNARTIHAQHNSLGFRDIEYERDARPTILFVGDSFVWGVDAEADERFTDLLRSRLSGFTIVNAGVSGYGTDQEYLLLRRIWATIQPAVVVLIFCTDNDRLDNGTNVRYDGYQKPYFATAADGALVLRGQPVPTSRQLYIKQNWLVRHLWLARAAAFAYVEIRHPQLYVPDPTERIVSKMHEFVEAHGARLVVGLQTSDDKLIQHLQAERIPFVTFDGAETYSPLYGGHWTPAGQKLVAERLSGLLSETHVGKADNVSR</sequence>
<dbReference type="EMBL" id="LT670817">
    <property type="protein sequence ID" value="SHG83437.1"/>
    <property type="molecule type" value="Genomic_DNA"/>
</dbReference>
<protein>
    <submittedName>
        <fullName evidence="1">Lysophospholipase L1</fullName>
    </submittedName>
</protein>
<evidence type="ECO:0000313" key="1">
    <source>
        <dbReference type="EMBL" id="SHG83437.1"/>
    </source>
</evidence>
<gene>
    <name evidence="1" type="ORF">SAMN05443248_2804</name>
</gene>
<reference evidence="1 2" key="1">
    <citation type="submission" date="2016-11" db="EMBL/GenBank/DDBJ databases">
        <authorList>
            <person name="Jaros S."/>
            <person name="Januszkiewicz K."/>
            <person name="Wedrychowicz H."/>
        </authorList>
    </citation>
    <scope>NUCLEOTIDE SEQUENCE [LARGE SCALE GENOMIC DNA]</scope>
    <source>
        <strain evidence="1 2">GAS138</strain>
    </source>
</reference>
<dbReference type="AlphaFoldDB" id="A0A1M5N1T2"/>
<accession>A0A1M5N1T2</accession>
<name>A0A1M5N1T2_9BRAD</name>
<dbReference type="Proteomes" id="UP000189796">
    <property type="component" value="Chromosome I"/>
</dbReference>
<dbReference type="GO" id="GO:0016788">
    <property type="term" value="F:hydrolase activity, acting on ester bonds"/>
    <property type="evidence" value="ECO:0007669"/>
    <property type="project" value="UniProtKB-ARBA"/>
</dbReference>